<dbReference type="EMBL" id="CP163432">
    <property type="protein sequence ID" value="XDQ10907.1"/>
    <property type="molecule type" value="Genomic_DNA"/>
</dbReference>
<evidence type="ECO:0000313" key="2">
    <source>
        <dbReference type="EMBL" id="XDQ10907.1"/>
    </source>
</evidence>
<dbReference type="RefSeq" id="WP_369271187.1">
    <property type="nucleotide sequence ID" value="NZ_CP163432.1"/>
</dbReference>
<evidence type="ECO:0008006" key="3">
    <source>
        <dbReference type="Google" id="ProtNLM"/>
    </source>
</evidence>
<dbReference type="AlphaFoldDB" id="A0AB39MXS4"/>
<protein>
    <recommendedName>
        <fullName evidence="3">Lipoprotein</fullName>
    </recommendedName>
</protein>
<keyword evidence="1" id="KW-0732">Signal</keyword>
<evidence type="ECO:0000256" key="1">
    <source>
        <dbReference type="SAM" id="SignalP"/>
    </source>
</evidence>
<name>A0AB39MXS4_9ACTN</name>
<feature type="signal peptide" evidence="1">
    <location>
        <begin position="1"/>
        <end position="26"/>
    </location>
</feature>
<accession>A0AB39MXS4</accession>
<reference evidence="2" key="1">
    <citation type="submission" date="2024-07" db="EMBL/GenBank/DDBJ databases">
        <authorList>
            <person name="Yu S.T."/>
        </authorList>
    </citation>
    <scope>NUCLEOTIDE SEQUENCE</scope>
    <source>
        <strain evidence="2">R11</strain>
    </source>
</reference>
<sequence>MSRKIPRAALAALLTLAAGAPLTACSDDGARLGYQADYADHPPLRVTGYPSTGSLETVQQVVWQLADGDVDGLAALDTEGGDARSAARDWVEAYGKAAHGEVTADFLDEGSVRQDVVLHFAGPRRTQDLTVRIGDDDSWGAVLDAPDPEPASR</sequence>
<feature type="chain" id="PRO_5044187560" description="Lipoprotein" evidence="1">
    <location>
        <begin position="27"/>
        <end position="153"/>
    </location>
</feature>
<organism evidence="2">
    <name type="scientific">Streptomyces sp. R11</name>
    <dbReference type="NCBI Taxonomy" id="3238625"/>
    <lineage>
        <taxon>Bacteria</taxon>
        <taxon>Bacillati</taxon>
        <taxon>Actinomycetota</taxon>
        <taxon>Actinomycetes</taxon>
        <taxon>Kitasatosporales</taxon>
        <taxon>Streptomycetaceae</taxon>
        <taxon>Streptomyces</taxon>
    </lineage>
</organism>
<proteinExistence type="predicted"/>
<gene>
    <name evidence="2" type="ORF">AB5J55_15135</name>
</gene>